<dbReference type="PROSITE" id="PS50088">
    <property type="entry name" value="ANK_REPEAT"/>
    <property type="match status" value="3"/>
</dbReference>
<evidence type="ECO:0000256" key="2">
    <source>
        <dbReference type="ARBA" id="ARBA00023043"/>
    </source>
</evidence>
<keyword evidence="5" id="KW-1185">Reference proteome</keyword>
<evidence type="ECO:0000313" key="5">
    <source>
        <dbReference type="Proteomes" id="UP000324194"/>
    </source>
</evidence>
<feature type="repeat" description="ANK" evidence="3">
    <location>
        <begin position="326"/>
        <end position="358"/>
    </location>
</feature>
<dbReference type="PANTHER" id="PTHR24198:SF165">
    <property type="entry name" value="ANKYRIN REPEAT-CONTAINING PROTEIN-RELATED"/>
    <property type="match status" value="1"/>
</dbReference>
<dbReference type="AlphaFoldDB" id="A0A5E4PHS5"/>
<dbReference type="SUPFAM" id="SSF48403">
    <property type="entry name" value="Ankyrin repeat"/>
    <property type="match status" value="1"/>
</dbReference>
<dbReference type="Proteomes" id="UP000324194">
    <property type="component" value="Chromosome 1"/>
</dbReference>
<dbReference type="KEGG" id="asip:AQUSIP_18970"/>
<proteinExistence type="predicted"/>
<accession>A0A5E4PHS5</accession>
<dbReference type="PANTHER" id="PTHR24198">
    <property type="entry name" value="ANKYRIN REPEAT AND PROTEIN KINASE DOMAIN-CONTAINING PROTEIN"/>
    <property type="match status" value="1"/>
</dbReference>
<dbReference type="Gene3D" id="1.25.40.20">
    <property type="entry name" value="Ankyrin repeat-containing domain"/>
    <property type="match status" value="1"/>
</dbReference>
<dbReference type="SMART" id="SM00248">
    <property type="entry name" value="ANK"/>
    <property type="match status" value="5"/>
</dbReference>
<name>A0A5E4PHS5_9COXI</name>
<dbReference type="InterPro" id="IPR002110">
    <property type="entry name" value="Ankyrin_rpt"/>
</dbReference>
<keyword evidence="2 3" id="KW-0040">ANK repeat</keyword>
<feature type="repeat" description="ANK" evidence="3">
    <location>
        <begin position="359"/>
        <end position="391"/>
    </location>
</feature>
<feature type="repeat" description="ANK" evidence="3">
    <location>
        <begin position="392"/>
        <end position="424"/>
    </location>
</feature>
<dbReference type="EMBL" id="LR699119">
    <property type="protein sequence ID" value="VVC76580.1"/>
    <property type="molecule type" value="Genomic_DNA"/>
</dbReference>
<dbReference type="InterPro" id="IPR036770">
    <property type="entry name" value="Ankyrin_rpt-contain_sf"/>
</dbReference>
<evidence type="ECO:0000256" key="1">
    <source>
        <dbReference type="ARBA" id="ARBA00022737"/>
    </source>
</evidence>
<evidence type="ECO:0000313" key="4">
    <source>
        <dbReference type="EMBL" id="VVC76580.1"/>
    </source>
</evidence>
<dbReference type="RefSeq" id="WP_172622810.1">
    <property type="nucleotide sequence ID" value="NZ_LR699119.1"/>
</dbReference>
<gene>
    <name evidence="4" type="ORF">AQUSIP_18970</name>
</gene>
<reference evidence="4 5" key="1">
    <citation type="submission" date="2019-08" db="EMBL/GenBank/DDBJ databases">
        <authorList>
            <person name="Guy L."/>
        </authorList>
    </citation>
    <scope>NUCLEOTIDE SEQUENCE [LARGE SCALE GENOMIC DNA]</scope>
    <source>
        <strain evidence="4 5">SGT-108</strain>
    </source>
</reference>
<sequence>MQRNWNLTTDVDISQTVILDKIAQYLKIKHRDQSLVDEMFTTGGYCVGFTGLALYSLHLLLTEPAVSGAKRQTCRDDWHWLRSALVRLASWDGTEASLNKKTQAGRRLRRDTERLIALIRQFQDPDTLEPVTQMQLHNVIYDTRGKVFFQEYTLAGLFKPEDFSRRITIKESGGLARVTTLVDEIIKDHRLVFISCLDHIVGIIKHENSYYFYNSNNEHGWGIYSGDSVRELIEAVFAAHFDSDLHRHLPLNVNVLSTNQASPVSYLSQDRLLKAIGASGLAYGDDKDKTSALYMAADVRCRNSVRYYLSHPPEPLSTYVNKASLHHYTPLHVAAREGAASVTTDLLLAGADPDAVNNMGKTPLCLAVEHRFLSTATILLKHKASVNMQTNHGDTALHLAVRNNDTAMTKLLLAYFAPVNVKNHSGSTPFLEAVQQRNANILMLLLERGGLQVSAEELRTLKKAVADNPENHSLQACLNQAVIHCVIVQIQKQIETAFSTNRRMRLNASRKLEKLRKELETIQPDTRSRILYLLKHMLPELNAAPNKSYFSLWNPPAGGADRLLAFVDTLNMKITIRDVENYYPQKSTRMESRYVRV</sequence>
<keyword evidence="1" id="KW-0677">Repeat</keyword>
<dbReference type="Pfam" id="PF12796">
    <property type="entry name" value="Ank_2"/>
    <property type="match status" value="1"/>
</dbReference>
<organism evidence="4 5">
    <name type="scientific">Aquicella siphonis</name>
    <dbReference type="NCBI Taxonomy" id="254247"/>
    <lineage>
        <taxon>Bacteria</taxon>
        <taxon>Pseudomonadati</taxon>
        <taxon>Pseudomonadota</taxon>
        <taxon>Gammaproteobacteria</taxon>
        <taxon>Legionellales</taxon>
        <taxon>Coxiellaceae</taxon>
        <taxon>Aquicella</taxon>
    </lineage>
</organism>
<protein>
    <submittedName>
        <fullName evidence="4">Uncharacterized protein</fullName>
    </submittedName>
</protein>
<dbReference type="PROSITE" id="PS50297">
    <property type="entry name" value="ANK_REP_REGION"/>
    <property type="match status" value="2"/>
</dbReference>
<evidence type="ECO:0000256" key="3">
    <source>
        <dbReference type="PROSITE-ProRule" id="PRU00023"/>
    </source>
</evidence>